<comment type="caution">
    <text evidence="2">The sequence shown here is derived from an EMBL/GenBank/DDBJ whole genome shotgun (WGS) entry which is preliminary data.</text>
</comment>
<accession>A0ABR1Y8X9</accession>
<evidence type="ECO:0000256" key="1">
    <source>
        <dbReference type="SAM" id="MobiDB-lite"/>
    </source>
</evidence>
<name>A0ABR1Y8X9_9PEZI</name>
<reference evidence="2 3" key="1">
    <citation type="submission" date="2024-04" db="EMBL/GenBank/DDBJ databases">
        <title>Phyllosticta paracitricarpa is synonymous to the EU quarantine fungus P. citricarpa based on phylogenomic analyses.</title>
        <authorList>
            <consortium name="Lawrence Berkeley National Laboratory"/>
            <person name="Van Ingen-Buijs V.A."/>
            <person name="Van Westerhoven A.C."/>
            <person name="Haridas S."/>
            <person name="Skiadas P."/>
            <person name="Martin F."/>
            <person name="Groenewald J.Z."/>
            <person name="Crous P.W."/>
            <person name="Seidl M.F."/>
        </authorList>
    </citation>
    <scope>NUCLEOTIDE SEQUENCE [LARGE SCALE GENOMIC DNA]</scope>
    <source>
        <strain evidence="2 3">CBS 123374</strain>
    </source>
</reference>
<protein>
    <recommendedName>
        <fullName evidence="4">BZIP domain-containing protein</fullName>
    </recommendedName>
</protein>
<feature type="compositionally biased region" description="Polar residues" evidence="1">
    <location>
        <begin position="1"/>
        <end position="13"/>
    </location>
</feature>
<evidence type="ECO:0000313" key="3">
    <source>
        <dbReference type="Proteomes" id="UP001492380"/>
    </source>
</evidence>
<dbReference type="Proteomes" id="UP001492380">
    <property type="component" value="Unassembled WGS sequence"/>
</dbReference>
<sequence length="142" mass="15407">MSPSTSDKTSPAPETTEPVGSGRSTKPKKQRNAAKERDIQRACRQRRKESTKALEDDLKQLQGTEDKFRSAKAENDSLHKYILELQARLLWLEVAFPDPPSGISLAGEPVDLLPLLALADAAEKEAASMGIGGAGVSENRTH</sequence>
<dbReference type="Gene3D" id="1.20.5.170">
    <property type="match status" value="1"/>
</dbReference>
<evidence type="ECO:0000313" key="2">
    <source>
        <dbReference type="EMBL" id="KAK8222689.1"/>
    </source>
</evidence>
<dbReference type="SUPFAM" id="SSF57959">
    <property type="entry name" value="Leucine zipper domain"/>
    <property type="match status" value="1"/>
</dbReference>
<evidence type="ECO:0008006" key="4">
    <source>
        <dbReference type="Google" id="ProtNLM"/>
    </source>
</evidence>
<dbReference type="EMBL" id="JBBWRZ010000015">
    <property type="protein sequence ID" value="KAK8222689.1"/>
    <property type="molecule type" value="Genomic_DNA"/>
</dbReference>
<gene>
    <name evidence="2" type="ORF">HDK90DRAFT_515746</name>
</gene>
<proteinExistence type="predicted"/>
<dbReference type="InterPro" id="IPR046347">
    <property type="entry name" value="bZIP_sf"/>
</dbReference>
<feature type="compositionally biased region" description="Basic and acidic residues" evidence="1">
    <location>
        <begin position="48"/>
        <end position="58"/>
    </location>
</feature>
<feature type="region of interest" description="Disordered" evidence="1">
    <location>
        <begin position="1"/>
        <end position="58"/>
    </location>
</feature>
<organism evidence="2 3">
    <name type="scientific">Phyllosticta capitalensis</name>
    <dbReference type="NCBI Taxonomy" id="121624"/>
    <lineage>
        <taxon>Eukaryota</taxon>
        <taxon>Fungi</taxon>
        <taxon>Dikarya</taxon>
        <taxon>Ascomycota</taxon>
        <taxon>Pezizomycotina</taxon>
        <taxon>Dothideomycetes</taxon>
        <taxon>Dothideomycetes incertae sedis</taxon>
        <taxon>Botryosphaeriales</taxon>
        <taxon>Phyllostictaceae</taxon>
        <taxon>Phyllosticta</taxon>
    </lineage>
</organism>
<keyword evidence="3" id="KW-1185">Reference proteome</keyword>